<reference evidence="2 3" key="1">
    <citation type="journal article" date="2019" name="Microbiome">
        <title>Annotated bacterial chromosomes from frame-shift-corrected long-read metagenomic data.</title>
        <authorList>
            <person name="Arumugam K."/>
            <person name="Bagci C."/>
            <person name="Bessarab I."/>
            <person name="Beier S."/>
            <person name="Buchfink B."/>
            <person name="Gorska A."/>
            <person name="Qiu G."/>
            <person name="Huson D.H."/>
            <person name="Williams R.B.H."/>
        </authorList>
    </citation>
    <scope>NUCLEOTIDE SEQUENCE [LARGE SCALE GENOMIC DNA]</scope>
    <source>
        <strain evidence="2">SSA1</strain>
    </source>
</reference>
<organism evidence="2 3">
    <name type="scientific">Candidatus Accumulibacter cognatus</name>
    <dbReference type="NCBI Taxonomy" id="2954383"/>
    <lineage>
        <taxon>Bacteria</taxon>
        <taxon>Pseudomonadati</taxon>
        <taxon>Pseudomonadota</taxon>
        <taxon>Betaproteobacteria</taxon>
        <taxon>Candidatus Accumulibacter</taxon>
    </lineage>
</organism>
<dbReference type="KEGG" id="acog:HWD57_21790"/>
<gene>
    <name evidence="2" type="ORF">HWD57_21790</name>
</gene>
<feature type="compositionally biased region" description="Basic and acidic residues" evidence="1">
    <location>
        <begin position="178"/>
        <end position="188"/>
    </location>
</feature>
<feature type="region of interest" description="Disordered" evidence="1">
    <location>
        <begin position="238"/>
        <end position="267"/>
    </location>
</feature>
<protein>
    <submittedName>
        <fullName evidence="2">Uncharacterized protein</fullName>
    </submittedName>
</protein>
<dbReference type="Proteomes" id="UP000509684">
    <property type="component" value="Chromosome"/>
</dbReference>
<evidence type="ECO:0000313" key="2">
    <source>
        <dbReference type="EMBL" id="QLH52113.1"/>
    </source>
</evidence>
<dbReference type="AlphaFoldDB" id="A0A7D5NFN2"/>
<proteinExistence type="predicted"/>
<sequence length="267" mass="29443">MVWILATVVLLVVLLAIRHFRSTGRSARSDTLPDEAAKAEVYFKSMFPDLQPWYHPQKLVEFVSARRRRRVASQRGEKWENPPGLGVARALLKRHGGRERVRLADTNGTPLTEFVYEDHPGGGVLRVGKGKFVLRLQDATNPEVHYWHPEREFTWTRKGGWHFTTRVAEQSFAADDHGVRWSSDRDSHSFSSSSGGRFDDDSSNNCGSSDREGSLFTSSGDTDRIASVGMLAAGGAFGGAGASESWDRNGAADTRDANDPIGSSTAY</sequence>
<feature type="region of interest" description="Disordered" evidence="1">
    <location>
        <begin position="178"/>
        <end position="219"/>
    </location>
</feature>
<dbReference type="EMBL" id="CP058708">
    <property type="protein sequence ID" value="QLH52113.1"/>
    <property type="molecule type" value="Genomic_DNA"/>
</dbReference>
<evidence type="ECO:0000256" key="1">
    <source>
        <dbReference type="SAM" id="MobiDB-lite"/>
    </source>
</evidence>
<name>A0A7D5NFN2_9PROT</name>
<evidence type="ECO:0000313" key="3">
    <source>
        <dbReference type="Proteomes" id="UP000509684"/>
    </source>
</evidence>
<accession>A0A7D5NFN2</accession>